<gene>
    <name evidence="3" type="ORF">TWF696_008297</name>
</gene>
<dbReference type="InterPro" id="IPR002634">
    <property type="entry name" value="BolA"/>
</dbReference>
<comment type="caution">
    <text evidence="3">The sequence shown here is derived from an EMBL/GenBank/DDBJ whole genome shotgun (WGS) entry which is preliminary data.</text>
</comment>
<sequence length="166" mass="18400">MTTSNILFRRLFCPTAAAGRLCTGWRTAASRRAYTYSAAIYHRHPWGSRRTVALLPARRLFSTAGCLRDEVKSGATSTNGVQPPEHLNELEAGIYVKLAEKLSPTRLDVRDISGGCGSMYAVEIESPLFRGLTTLKMHRRVQDVLAEEIKGWHGIQLKTKATPVDT</sequence>
<dbReference type="Gene3D" id="3.30.300.90">
    <property type="entry name" value="BolA-like"/>
    <property type="match status" value="1"/>
</dbReference>
<evidence type="ECO:0008006" key="5">
    <source>
        <dbReference type="Google" id="ProtNLM"/>
    </source>
</evidence>
<organism evidence="3 4">
    <name type="scientific">Orbilia brochopaga</name>
    <dbReference type="NCBI Taxonomy" id="3140254"/>
    <lineage>
        <taxon>Eukaryota</taxon>
        <taxon>Fungi</taxon>
        <taxon>Dikarya</taxon>
        <taxon>Ascomycota</taxon>
        <taxon>Pezizomycotina</taxon>
        <taxon>Orbiliomycetes</taxon>
        <taxon>Orbiliales</taxon>
        <taxon>Orbiliaceae</taxon>
        <taxon>Orbilia</taxon>
    </lineage>
</organism>
<dbReference type="InterPro" id="IPR052275">
    <property type="entry name" value="Mt_Fe-S_assembly_factor"/>
</dbReference>
<comment type="similarity">
    <text evidence="1 2">Belongs to the BolA/IbaG family.</text>
</comment>
<dbReference type="AlphaFoldDB" id="A0AAV9UGC1"/>
<dbReference type="SUPFAM" id="SSF82657">
    <property type="entry name" value="BolA-like"/>
    <property type="match status" value="1"/>
</dbReference>
<dbReference type="PANTHER" id="PTHR46188:SF1">
    <property type="entry name" value="BOLA-LIKE PROTEIN 3"/>
    <property type="match status" value="1"/>
</dbReference>
<protein>
    <recommendedName>
        <fullName evidence="5">Bola-like protein</fullName>
    </recommendedName>
</protein>
<dbReference type="Pfam" id="PF01722">
    <property type="entry name" value="BolA"/>
    <property type="match status" value="1"/>
</dbReference>
<evidence type="ECO:0000256" key="1">
    <source>
        <dbReference type="ARBA" id="ARBA00005578"/>
    </source>
</evidence>
<reference evidence="3 4" key="1">
    <citation type="submission" date="2019-10" db="EMBL/GenBank/DDBJ databases">
        <authorList>
            <person name="Palmer J.M."/>
        </authorList>
    </citation>
    <scope>NUCLEOTIDE SEQUENCE [LARGE SCALE GENOMIC DNA]</scope>
    <source>
        <strain evidence="3 4">TWF696</strain>
    </source>
</reference>
<evidence type="ECO:0000313" key="3">
    <source>
        <dbReference type="EMBL" id="KAK6341211.1"/>
    </source>
</evidence>
<dbReference type="GO" id="GO:0005759">
    <property type="term" value="C:mitochondrial matrix"/>
    <property type="evidence" value="ECO:0007669"/>
    <property type="project" value="TreeGrafter"/>
</dbReference>
<dbReference type="Proteomes" id="UP001375240">
    <property type="component" value="Unassembled WGS sequence"/>
</dbReference>
<dbReference type="EMBL" id="JAVHNQ010000007">
    <property type="protein sequence ID" value="KAK6341211.1"/>
    <property type="molecule type" value="Genomic_DNA"/>
</dbReference>
<dbReference type="PANTHER" id="PTHR46188">
    <property type="entry name" value="BOLA-LIKE PROTEIN 3"/>
    <property type="match status" value="1"/>
</dbReference>
<dbReference type="InterPro" id="IPR036065">
    <property type="entry name" value="BolA-like_sf"/>
</dbReference>
<evidence type="ECO:0000313" key="4">
    <source>
        <dbReference type="Proteomes" id="UP001375240"/>
    </source>
</evidence>
<name>A0AAV9UGC1_9PEZI</name>
<keyword evidence="4" id="KW-1185">Reference proteome</keyword>
<proteinExistence type="inferred from homology"/>
<evidence type="ECO:0000256" key="2">
    <source>
        <dbReference type="RuleBase" id="RU003860"/>
    </source>
</evidence>
<accession>A0AAV9UGC1</accession>